<name>C1EI70_MICCC</name>
<keyword evidence="3" id="KW-1185">Reference proteome</keyword>
<proteinExistence type="predicted"/>
<reference evidence="2 3" key="1">
    <citation type="journal article" date="2009" name="Science">
        <title>Green evolution and dynamic adaptations revealed by genomes of the marine picoeukaryotes Micromonas.</title>
        <authorList>
            <person name="Worden A.Z."/>
            <person name="Lee J.H."/>
            <person name="Mock T."/>
            <person name="Rouze P."/>
            <person name="Simmons M.P."/>
            <person name="Aerts A.L."/>
            <person name="Allen A.E."/>
            <person name="Cuvelier M.L."/>
            <person name="Derelle E."/>
            <person name="Everett M.V."/>
            <person name="Foulon E."/>
            <person name="Grimwood J."/>
            <person name="Gundlach H."/>
            <person name="Henrissat B."/>
            <person name="Napoli C."/>
            <person name="McDonald S.M."/>
            <person name="Parker M.S."/>
            <person name="Rombauts S."/>
            <person name="Salamov A."/>
            <person name="Von Dassow P."/>
            <person name="Badger J.H."/>
            <person name="Coutinho P.M."/>
            <person name="Demir E."/>
            <person name="Dubchak I."/>
            <person name="Gentemann C."/>
            <person name="Eikrem W."/>
            <person name="Gready J.E."/>
            <person name="John U."/>
            <person name="Lanier W."/>
            <person name="Lindquist E.A."/>
            <person name="Lucas S."/>
            <person name="Mayer K.F."/>
            <person name="Moreau H."/>
            <person name="Not F."/>
            <person name="Otillar R."/>
            <person name="Panaud O."/>
            <person name="Pangilinan J."/>
            <person name="Paulsen I."/>
            <person name="Piegu B."/>
            <person name="Poliakov A."/>
            <person name="Robbens S."/>
            <person name="Schmutz J."/>
            <person name="Toulza E."/>
            <person name="Wyss T."/>
            <person name="Zelensky A."/>
            <person name="Zhou K."/>
            <person name="Armbrust E.V."/>
            <person name="Bhattacharya D."/>
            <person name="Goodenough U.W."/>
            <person name="Van de Peer Y."/>
            <person name="Grigoriev I.V."/>
        </authorList>
    </citation>
    <scope>NUCLEOTIDE SEQUENCE [LARGE SCALE GENOMIC DNA]</scope>
    <source>
        <strain evidence="3">RCC299 / NOUM17</strain>
    </source>
</reference>
<gene>
    <name evidence="2" type="ORF">MICPUN_64473</name>
</gene>
<sequence>MDKQEIDWDKPAITDVKMVHKGPWGPEGTLIPISISDHEKKSSIRRKVAAASGIPYEHVKLILVGIAQIGAGDRRSNVKYGNCGVAEGIGLTFSTAAAGNKPHQPRPTGNRVDNRGNWTQID</sequence>
<evidence type="ECO:0000313" key="3">
    <source>
        <dbReference type="Proteomes" id="UP000002009"/>
    </source>
</evidence>
<feature type="region of interest" description="Disordered" evidence="1">
    <location>
        <begin position="96"/>
        <end position="122"/>
    </location>
</feature>
<dbReference type="AlphaFoldDB" id="C1EI70"/>
<dbReference type="Proteomes" id="UP000002009">
    <property type="component" value="Chromosome 15"/>
</dbReference>
<protein>
    <recommendedName>
        <fullName evidence="4">Ubiquitin-like domain-containing protein</fullName>
    </recommendedName>
</protein>
<evidence type="ECO:0000256" key="1">
    <source>
        <dbReference type="SAM" id="MobiDB-lite"/>
    </source>
</evidence>
<dbReference type="OrthoDB" id="534821at2759"/>
<evidence type="ECO:0008006" key="4">
    <source>
        <dbReference type="Google" id="ProtNLM"/>
    </source>
</evidence>
<dbReference type="InParanoid" id="C1EI70"/>
<accession>C1EI70</accession>
<organism evidence="2 3">
    <name type="scientific">Micromonas commoda (strain RCC299 / NOUM17 / CCMP2709)</name>
    <name type="common">Picoplanktonic green alga</name>
    <dbReference type="NCBI Taxonomy" id="296587"/>
    <lineage>
        <taxon>Eukaryota</taxon>
        <taxon>Viridiplantae</taxon>
        <taxon>Chlorophyta</taxon>
        <taxon>Mamiellophyceae</taxon>
        <taxon>Mamiellales</taxon>
        <taxon>Mamiellaceae</taxon>
        <taxon>Micromonas</taxon>
    </lineage>
</organism>
<dbReference type="GeneID" id="8249304"/>
<evidence type="ECO:0000313" key="2">
    <source>
        <dbReference type="EMBL" id="ACO67808.1"/>
    </source>
</evidence>
<dbReference type="KEGG" id="mis:MICPUN_64473"/>
<dbReference type="OMA" id="KLCCASP"/>
<dbReference type="RefSeq" id="XP_002506550.1">
    <property type="nucleotide sequence ID" value="XM_002506504.1"/>
</dbReference>
<dbReference type="EMBL" id="CP001333">
    <property type="protein sequence ID" value="ACO67808.1"/>
    <property type="molecule type" value="Genomic_DNA"/>
</dbReference>